<feature type="non-terminal residue" evidence="2">
    <location>
        <position position="50"/>
    </location>
</feature>
<proteinExistence type="predicted"/>
<evidence type="ECO:0000256" key="1">
    <source>
        <dbReference type="SAM" id="MobiDB-lite"/>
    </source>
</evidence>
<gene>
    <name evidence="2" type="ORF">BOLC4T25977H</name>
</gene>
<feature type="non-terminal residue" evidence="2">
    <location>
        <position position="1"/>
    </location>
</feature>
<dbReference type="AlphaFoldDB" id="A0A3P6CA15"/>
<dbReference type="EMBL" id="LR031873">
    <property type="protein sequence ID" value="VDD11090.1"/>
    <property type="molecule type" value="Genomic_DNA"/>
</dbReference>
<accession>A0A3P6CA15</accession>
<feature type="region of interest" description="Disordered" evidence="1">
    <location>
        <begin position="22"/>
        <end position="50"/>
    </location>
</feature>
<protein>
    <submittedName>
        <fullName evidence="2">Uncharacterized protein</fullName>
    </submittedName>
</protein>
<organism evidence="2">
    <name type="scientific">Brassica oleracea</name>
    <name type="common">Wild cabbage</name>
    <dbReference type="NCBI Taxonomy" id="3712"/>
    <lineage>
        <taxon>Eukaryota</taxon>
        <taxon>Viridiplantae</taxon>
        <taxon>Streptophyta</taxon>
        <taxon>Embryophyta</taxon>
        <taxon>Tracheophyta</taxon>
        <taxon>Spermatophyta</taxon>
        <taxon>Magnoliopsida</taxon>
        <taxon>eudicotyledons</taxon>
        <taxon>Gunneridae</taxon>
        <taxon>Pentapetalae</taxon>
        <taxon>rosids</taxon>
        <taxon>malvids</taxon>
        <taxon>Brassicales</taxon>
        <taxon>Brassicaceae</taxon>
        <taxon>Brassiceae</taxon>
        <taxon>Brassica</taxon>
    </lineage>
</organism>
<name>A0A3P6CA15_BRAOL</name>
<sequence>LFSTANIAAFEETDDIIAAAVDKEDHLPEGTQGKKRRRSRDTYRACGKSA</sequence>
<reference evidence="2" key="1">
    <citation type="submission" date="2018-11" db="EMBL/GenBank/DDBJ databases">
        <authorList>
            <consortium name="Genoscope - CEA"/>
            <person name="William W."/>
        </authorList>
    </citation>
    <scope>NUCLEOTIDE SEQUENCE</scope>
</reference>
<evidence type="ECO:0000313" key="2">
    <source>
        <dbReference type="EMBL" id="VDD11090.1"/>
    </source>
</evidence>